<dbReference type="CDD" id="cd20294">
    <property type="entry name" value="cupin_KduI_N"/>
    <property type="match status" value="1"/>
</dbReference>
<dbReference type="HAMAP" id="MF_00687">
    <property type="entry name" value="KduI"/>
    <property type="match status" value="1"/>
</dbReference>
<dbReference type="CDD" id="cd20491">
    <property type="entry name" value="cupin_KduI_C"/>
    <property type="match status" value="1"/>
</dbReference>
<dbReference type="PANTHER" id="PTHR38461:SF1">
    <property type="entry name" value="4-DEOXY-L-THREO-5-HEXOSULOSE-URONATE KETOL-ISOMERASE"/>
    <property type="match status" value="1"/>
</dbReference>
<sequence>MIKMETKYKTYYSHAPSDIEYNSTEQLRNNFLTDKIFEPGEIKLNYTHDDRMIFGGVTPTEEPLEIVLNDSLGVDYFLERRELGVINIGGPGKIKIDGNEEPMKKQDGFYIGKETKEIIYTSDDKTNPAKFYVVSAPAHKKYPTVKLAIDNIAPLELGEKEKLNERSIFQYVHPNQCESCQLQMGYTVLSEGSVWNTMPPHTHERRMETYLYFDMDKDTRVMHFMGRPDETNHLVISNEQATISPSWSIHCGVGTSDYTFIWAMCGENITYTDMDNISIDELK</sequence>
<reference evidence="7" key="1">
    <citation type="submission" date="2023-12" db="EMBL/GenBank/DDBJ databases">
        <title>Dolosigranulum savutii sp. nov. isolated from human upper respiratory samples collected in Botswana.</title>
        <authorList>
            <person name="Kelly M.S."/>
        </authorList>
    </citation>
    <scope>NUCLEOTIDE SEQUENCE</scope>
    <source>
        <strain evidence="7">MSK433</strain>
    </source>
</reference>
<dbReference type="GO" id="GO:0008697">
    <property type="term" value="F:4-deoxy-L-threo-5-hexosulose-uronate ketol-isomerase activity"/>
    <property type="evidence" value="ECO:0007669"/>
    <property type="project" value="UniProtKB-UniRule"/>
</dbReference>
<name>A0AB74TI58_9LACT</name>
<dbReference type="InterPro" id="IPR014710">
    <property type="entry name" value="RmlC-like_jellyroll"/>
</dbReference>
<gene>
    <name evidence="6 7" type="primary">kduI</name>
    <name evidence="7" type="ORF">VUQ08_08080</name>
</gene>
<feature type="binding site" evidence="6">
    <location>
        <position position="203"/>
    </location>
    <ligand>
        <name>Zn(2+)</name>
        <dbReference type="ChEBI" id="CHEBI:29105"/>
    </ligand>
</feature>
<dbReference type="InterPro" id="IPR027449">
    <property type="entry name" value="KduI_N"/>
</dbReference>
<feature type="binding site" evidence="6">
    <location>
        <position position="208"/>
    </location>
    <ligand>
        <name>Zn(2+)</name>
        <dbReference type="ChEBI" id="CHEBI:29105"/>
    </ligand>
</feature>
<comment type="similarity">
    <text evidence="2 6">Belongs to the KduI family.</text>
</comment>
<evidence type="ECO:0000256" key="6">
    <source>
        <dbReference type="HAMAP-Rule" id="MF_00687"/>
    </source>
</evidence>
<evidence type="ECO:0000256" key="2">
    <source>
        <dbReference type="ARBA" id="ARBA00008086"/>
    </source>
</evidence>
<dbReference type="GO" id="GO:0042840">
    <property type="term" value="P:D-glucuronate catabolic process"/>
    <property type="evidence" value="ECO:0007669"/>
    <property type="project" value="TreeGrafter"/>
</dbReference>
<accession>A0AB74TI58</accession>
<dbReference type="GO" id="GO:0019698">
    <property type="term" value="P:D-galacturonate catabolic process"/>
    <property type="evidence" value="ECO:0007669"/>
    <property type="project" value="TreeGrafter"/>
</dbReference>
<dbReference type="InterPro" id="IPR021120">
    <property type="entry name" value="KduI/IolB_isomerase"/>
</dbReference>
<organism evidence="7">
    <name type="scientific">Dolosigranulum savutiense</name>
    <dbReference type="NCBI Taxonomy" id="3110288"/>
    <lineage>
        <taxon>Bacteria</taxon>
        <taxon>Bacillati</taxon>
        <taxon>Bacillota</taxon>
        <taxon>Bacilli</taxon>
        <taxon>Lactobacillales</taxon>
        <taxon>Carnobacteriaceae</taxon>
        <taxon>Dolosigranulum</taxon>
    </lineage>
</organism>
<keyword evidence="5 6" id="KW-0413">Isomerase</keyword>
<dbReference type="AlphaFoldDB" id="A0AB74TI58"/>
<evidence type="ECO:0000256" key="1">
    <source>
        <dbReference type="ARBA" id="ARBA00000552"/>
    </source>
</evidence>
<protein>
    <recommendedName>
        <fullName evidence="6">4-deoxy-L-threo-5-hexosulose-uronate ketol-isomerase</fullName>
        <ecNumber evidence="6">5.3.1.17</ecNumber>
    </recommendedName>
    <alternativeName>
        <fullName evidence="6">5-keto-4-deoxyuronate isomerase</fullName>
    </alternativeName>
    <alternativeName>
        <fullName evidence="6">DKI isomerase</fullName>
    </alternativeName>
</protein>
<feature type="binding site" evidence="6">
    <location>
        <position position="250"/>
    </location>
    <ligand>
        <name>Zn(2+)</name>
        <dbReference type="ChEBI" id="CHEBI:29105"/>
    </ligand>
</feature>
<evidence type="ECO:0000256" key="4">
    <source>
        <dbReference type="ARBA" id="ARBA00022833"/>
    </source>
</evidence>
<comment type="pathway">
    <text evidence="6">Glycan metabolism; pectin degradation; 2-dehydro-3-deoxy-D-gluconate from pectin: step 4/5.</text>
</comment>
<dbReference type="SUPFAM" id="SSF51182">
    <property type="entry name" value="RmlC-like cupins"/>
    <property type="match status" value="1"/>
</dbReference>
<dbReference type="Pfam" id="PF04962">
    <property type="entry name" value="KduI"/>
    <property type="match status" value="1"/>
</dbReference>
<dbReference type="GO" id="GO:0008270">
    <property type="term" value="F:zinc ion binding"/>
    <property type="evidence" value="ECO:0007669"/>
    <property type="project" value="UniProtKB-UniRule"/>
</dbReference>
<comment type="cofactor">
    <cofactor evidence="6">
        <name>Zn(2+)</name>
        <dbReference type="ChEBI" id="CHEBI:29105"/>
    </cofactor>
    <text evidence="6">Binds 1 zinc ion per subunit.</text>
</comment>
<dbReference type="EC" id="5.3.1.17" evidence="6"/>
<dbReference type="Gene3D" id="2.60.120.10">
    <property type="entry name" value="Jelly Rolls"/>
    <property type="match status" value="1"/>
</dbReference>
<comment type="catalytic activity">
    <reaction evidence="1 6">
        <text>5-dehydro-4-deoxy-D-glucuronate = 3-deoxy-D-glycero-2,5-hexodiulosonate</text>
        <dbReference type="Rhea" id="RHEA:23896"/>
        <dbReference type="ChEBI" id="CHEBI:17117"/>
        <dbReference type="ChEBI" id="CHEBI:29071"/>
        <dbReference type="EC" id="5.3.1.17"/>
    </reaction>
</comment>
<keyword evidence="4 6" id="KW-0862">Zinc</keyword>
<dbReference type="InterPro" id="IPR011051">
    <property type="entry name" value="RmlC_Cupin_sf"/>
</dbReference>
<dbReference type="PIRSF" id="PIRSF006625">
    <property type="entry name" value="KduI"/>
    <property type="match status" value="1"/>
</dbReference>
<evidence type="ECO:0000256" key="5">
    <source>
        <dbReference type="ARBA" id="ARBA00023235"/>
    </source>
</evidence>
<proteinExistence type="inferred from homology"/>
<dbReference type="EMBL" id="CP142433">
    <property type="protein sequence ID" value="XBC46941.1"/>
    <property type="molecule type" value="Genomic_DNA"/>
</dbReference>
<keyword evidence="3 6" id="KW-0479">Metal-binding</keyword>
<dbReference type="Gene3D" id="2.60.120.520">
    <property type="entry name" value="pectin degrading enzyme 5-keto 4- deoxyuronate isomerase, domain 1"/>
    <property type="match status" value="1"/>
</dbReference>
<evidence type="ECO:0000256" key="3">
    <source>
        <dbReference type="ARBA" id="ARBA00022723"/>
    </source>
</evidence>
<dbReference type="GO" id="GO:0045490">
    <property type="term" value="P:pectin catabolic process"/>
    <property type="evidence" value="ECO:0007669"/>
    <property type="project" value="UniProtKB-UniRule"/>
</dbReference>
<feature type="binding site" evidence="6">
    <location>
        <position position="201"/>
    </location>
    <ligand>
        <name>Zn(2+)</name>
        <dbReference type="ChEBI" id="CHEBI:29105"/>
    </ligand>
</feature>
<dbReference type="PANTHER" id="PTHR38461">
    <property type="entry name" value="4-DEOXY-L-THREO-5-HEXOSULOSE-URONATE KETOL-ISOMERASE"/>
    <property type="match status" value="1"/>
</dbReference>
<comment type="function">
    <text evidence="6">Catalyzes the isomerization of 5-dehydro-4-deoxy-D-glucuronate to 3-deoxy-D-glycero-2,5-hexodiulosonate.</text>
</comment>
<evidence type="ECO:0000313" key="7">
    <source>
        <dbReference type="EMBL" id="XBC46941.1"/>
    </source>
</evidence>
<dbReference type="RefSeq" id="WP_347301042.1">
    <property type="nucleotide sequence ID" value="NZ_CP142433.1"/>
</dbReference>
<dbReference type="NCBIfam" id="NF002091">
    <property type="entry name" value="PRK00924.1"/>
    <property type="match status" value="1"/>
</dbReference>
<dbReference type="InterPro" id="IPR007045">
    <property type="entry name" value="KduI"/>
</dbReference>